<evidence type="ECO:0000313" key="11">
    <source>
        <dbReference type="EMBL" id="CAF4093591.1"/>
    </source>
</evidence>
<dbReference type="Proteomes" id="UP000663889">
    <property type="component" value="Unassembled WGS sequence"/>
</dbReference>
<dbReference type="Proteomes" id="UP000663870">
    <property type="component" value="Unassembled WGS sequence"/>
</dbReference>
<dbReference type="Proteomes" id="UP000663836">
    <property type="component" value="Unassembled WGS sequence"/>
</dbReference>
<evidence type="ECO:0000256" key="2">
    <source>
        <dbReference type="SAM" id="Phobius"/>
    </source>
</evidence>
<dbReference type="Proteomes" id="UP000663882">
    <property type="component" value="Unassembled WGS sequence"/>
</dbReference>
<dbReference type="InterPro" id="IPR004360">
    <property type="entry name" value="Glyas_Fos-R_dOase_dom"/>
</dbReference>
<dbReference type="PROSITE" id="PS51819">
    <property type="entry name" value="VOC"/>
    <property type="match status" value="1"/>
</dbReference>
<dbReference type="InterPro" id="IPR029068">
    <property type="entry name" value="Glyas_Bleomycin-R_OHBP_Dase"/>
</dbReference>
<evidence type="ECO:0000313" key="12">
    <source>
        <dbReference type="Proteomes" id="UP000663854"/>
    </source>
</evidence>
<reference evidence="4" key="1">
    <citation type="submission" date="2021-02" db="EMBL/GenBank/DDBJ databases">
        <authorList>
            <person name="Nowell W R."/>
        </authorList>
    </citation>
    <scope>NUCLEOTIDE SEQUENCE</scope>
</reference>
<dbReference type="OrthoDB" id="16820at2759"/>
<dbReference type="GO" id="GO:0004462">
    <property type="term" value="F:lactoylglutathione lyase activity"/>
    <property type="evidence" value="ECO:0007669"/>
    <property type="project" value="InterPro"/>
</dbReference>
<name>A0A814P321_9BILA</name>
<evidence type="ECO:0000313" key="8">
    <source>
        <dbReference type="EMBL" id="CAF1303729.1"/>
    </source>
</evidence>
<dbReference type="EMBL" id="CAJNOT010001139">
    <property type="protein sequence ID" value="CAF1152183.1"/>
    <property type="molecule type" value="Genomic_DNA"/>
</dbReference>
<dbReference type="EMBL" id="CAJOBD010002767">
    <property type="protein sequence ID" value="CAF3906765.1"/>
    <property type="molecule type" value="Genomic_DNA"/>
</dbReference>
<evidence type="ECO:0000256" key="1">
    <source>
        <dbReference type="ARBA" id="ARBA00022723"/>
    </source>
</evidence>
<evidence type="ECO:0000313" key="6">
    <source>
        <dbReference type="EMBL" id="CAF1152183.1"/>
    </source>
</evidence>
<accession>A0A814P321</accession>
<proteinExistence type="predicted"/>
<dbReference type="EMBL" id="CAJOAX010011437">
    <property type="protein sequence ID" value="CAF4093591.1"/>
    <property type="molecule type" value="Genomic_DNA"/>
</dbReference>
<organism evidence="4 12">
    <name type="scientific">Rotaria sordida</name>
    <dbReference type="NCBI Taxonomy" id="392033"/>
    <lineage>
        <taxon>Eukaryota</taxon>
        <taxon>Metazoa</taxon>
        <taxon>Spiralia</taxon>
        <taxon>Gnathifera</taxon>
        <taxon>Rotifera</taxon>
        <taxon>Eurotatoria</taxon>
        <taxon>Bdelloidea</taxon>
        <taxon>Philodinida</taxon>
        <taxon>Philodinidae</taxon>
        <taxon>Rotaria</taxon>
    </lineage>
</organism>
<dbReference type="PANTHER" id="PTHR46142">
    <property type="match status" value="1"/>
</dbReference>
<evidence type="ECO:0000313" key="4">
    <source>
        <dbReference type="EMBL" id="CAF1100084.1"/>
    </source>
</evidence>
<dbReference type="Proteomes" id="UP000663854">
    <property type="component" value="Unassembled WGS sequence"/>
</dbReference>
<keyword evidence="1" id="KW-0479">Metal-binding</keyword>
<dbReference type="InterPro" id="IPR018146">
    <property type="entry name" value="Glyoxalase_1_CS"/>
</dbReference>
<dbReference type="InterPro" id="IPR037523">
    <property type="entry name" value="VOC_core"/>
</dbReference>
<evidence type="ECO:0000313" key="10">
    <source>
        <dbReference type="EMBL" id="CAF3906765.1"/>
    </source>
</evidence>
<dbReference type="EMBL" id="CAJNOO010001960">
    <property type="protein sequence ID" value="CAF1220218.1"/>
    <property type="molecule type" value="Genomic_DNA"/>
</dbReference>
<protein>
    <recommendedName>
        <fullName evidence="3">VOC domain-containing protein</fullName>
    </recommendedName>
</protein>
<gene>
    <name evidence="9" type="ORF">FNK824_LOCUS13785</name>
    <name evidence="10" type="ORF">JBS370_LOCUS21177</name>
    <name evidence="8" type="ORF">JXQ802_LOCUS29644</name>
    <name evidence="11" type="ORF">OTI717_LOCUS33797</name>
    <name evidence="4" type="ORF">PYM288_LOCUS19624</name>
    <name evidence="7" type="ORF">RFH988_LOCUS25602</name>
    <name evidence="5" type="ORF">SEV965_LOCUS17738</name>
    <name evidence="6" type="ORF">ZHD862_LOCUS20226</name>
</gene>
<dbReference type="Proteomes" id="UP000663864">
    <property type="component" value="Unassembled WGS sequence"/>
</dbReference>
<dbReference type="EMBL" id="CAJNOH010000669">
    <property type="protein sequence ID" value="CAF1100084.1"/>
    <property type="molecule type" value="Genomic_DNA"/>
</dbReference>
<dbReference type="EMBL" id="CAJNOU010001027">
    <property type="protein sequence ID" value="CAF1137182.1"/>
    <property type="molecule type" value="Genomic_DNA"/>
</dbReference>
<dbReference type="CDD" id="cd14270">
    <property type="entry name" value="UBA"/>
    <property type="match status" value="1"/>
</dbReference>
<dbReference type="Proteomes" id="UP000663874">
    <property type="component" value="Unassembled WGS sequence"/>
</dbReference>
<evidence type="ECO:0000313" key="13">
    <source>
        <dbReference type="Proteomes" id="UP000663870"/>
    </source>
</evidence>
<dbReference type="PANTHER" id="PTHR46142:SF3">
    <property type="entry name" value="F18B13.24 PROTEIN"/>
    <property type="match status" value="1"/>
</dbReference>
<dbReference type="GO" id="GO:0046872">
    <property type="term" value="F:metal ion binding"/>
    <property type="evidence" value="ECO:0007669"/>
    <property type="project" value="UniProtKB-KW"/>
</dbReference>
<evidence type="ECO:0000313" key="7">
    <source>
        <dbReference type="EMBL" id="CAF1220218.1"/>
    </source>
</evidence>
<sequence length="343" mass="39263">MTSNLVKGHILSGLFGFSLGFLTLWLTSRWRQQKEKKRKSNPSTTVTEQVESLHWNPLDERRGLGDLITKVNHIGITVSDVGKSLHFYVDILGLQQIRRPNFDRHGAWLTMGNVELHLIKGIPAIPVVDNLQVAHIAFETKNIDEVLFKLRQLNIDVRQNLSITNAQKAALKDSDSKSKPIITQYFFTDPDGYFWELCNCEILTEFALNKNQKIKEVEYREDIPSGVVFDVARVAKRWTGGSKKGLAEQFYDILKDIPRATEVDEAKFNNLIKRRTIYGDIMQGFTDEDIREALLITNNSVPLAVRILTQIRGENKFYQPPAFLENGELTTPKSFFIDKNKLK</sequence>
<dbReference type="Proteomes" id="UP000663823">
    <property type="component" value="Unassembled WGS sequence"/>
</dbReference>
<keyword evidence="2" id="KW-0472">Membrane</keyword>
<dbReference type="SUPFAM" id="SSF54593">
    <property type="entry name" value="Glyoxalase/Bleomycin resistance protein/Dihydroxybiphenyl dioxygenase"/>
    <property type="match status" value="1"/>
</dbReference>
<evidence type="ECO:0000259" key="3">
    <source>
        <dbReference type="PROSITE" id="PS51819"/>
    </source>
</evidence>
<dbReference type="Gene3D" id="3.10.180.10">
    <property type="entry name" value="2,3-Dihydroxybiphenyl 1,2-Dioxygenase, domain 1"/>
    <property type="match status" value="1"/>
</dbReference>
<feature type="transmembrane region" description="Helical" evidence="2">
    <location>
        <begin position="6"/>
        <end position="27"/>
    </location>
</feature>
<keyword evidence="2" id="KW-0812">Transmembrane</keyword>
<keyword evidence="2" id="KW-1133">Transmembrane helix</keyword>
<dbReference type="AlphaFoldDB" id="A0A814P321"/>
<keyword evidence="13" id="KW-1185">Reference proteome</keyword>
<evidence type="ECO:0000313" key="9">
    <source>
        <dbReference type="EMBL" id="CAF3778559.1"/>
    </source>
</evidence>
<comment type="caution">
    <text evidence="4">The sequence shown here is derived from an EMBL/GenBank/DDBJ whole genome shotgun (WGS) entry which is preliminary data.</text>
</comment>
<dbReference type="PROSITE" id="PS00934">
    <property type="entry name" value="GLYOXALASE_I_1"/>
    <property type="match status" value="1"/>
</dbReference>
<feature type="domain" description="VOC" evidence="3">
    <location>
        <begin position="70"/>
        <end position="200"/>
    </location>
</feature>
<dbReference type="EMBL" id="CAJNOL010001169">
    <property type="protein sequence ID" value="CAF1303729.1"/>
    <property type="molecule type" value="Genomic_DNA"/>
</dbReference>
<dbReference type="Pfam" id="PF00903">
    <property type="entry name" value="Glyoxalase"/>
    <property type="match status" value="1"/>
</dbReference>
<dbReference type="EMBL" id="CAJOBE010001840">
    <property type="protein sequence ID" value="CAF3778559.1"/>
    <property type="molecule type" value="Genomic_DNA"/>
</dbReference>
<evidence type="ECO:0000313" key="5">
    <source>
        <dbReference type="EMBL" id="CAF1137182.1"/>
    </source>
</evidence>